<dbReference type="RefSeq" id="WP_343791659.1">
    <property type="nucleotide sequence ID" value="NZ_BAAAEU010000015.1"/>
</dbReference>
<dbReference type="Gene3D" id="3.40.50.1820">
    <property type="entry name" value="alpha/beta hydrolase"/>
    <property type="match status" value="1"/>
</dbReference>
<comment type="caution">
    <text evidence="1">The sequence shown here is derived from an EMBL/GenBank/DDBJ whole genome shotgun (WGS) entry which is preliminary data.</text>
</comment>
<dbReference type="EMBL" id="BAAAEU010000015">
    <property type="protein sequence ID" value="GAA0717891.1"/>
    <property type="molecule type" value="Genomic_DNA"/>
</dbReference>
<sequence>MEEILDLGDGLFGILNLPPITQRRRTALVLFDAGFIHRVGPFRLHARLARAVAAEGYPVLRFDHPGVGDALALATLPAVRAAARIFDRIRARTDCERFVVGGICSAADQGWQVALNEHRAGGILMLDGLARKGPWHVIGRLKRLAREPFPRWLAALRRHLRLRPPPQAGVTAEDVRDWPAPGVERSQLASLVARDVEIFALYTGGAAHFVHPRQFRATYGAAAASTRVQFAYWEHCDHMFYAEPDRQRLIAAVVDWMQARFPDRTERPRATAGSLIRQDVV</sequence>
<organism evidence="1 2">
    <name type="scientific">Dokdonella soli</name>
    <dbReference type="NCBI Taxonomy" id="529810"/>
    <lineage>
        <taxon>Bacteria</taxon>
        <taxon>Pseudomonadati</taxon>
        <taxon>Pseudomonadota</taxon>
        <taxon>Gammaproteobacteria</taxon>
        <taxon>Lysobacterales</taxon>
        <taxon>Rhodanobacteraceae</taxon>
        <taxon>Dokdonella</taxon>
    </lineage>
</organism>
<proteinExistence type="predicted"/>
<protein>
    <recommendedName>
        <fullName evidence="3">Alpha/beta hydrolase</fullName>
    </recommendedName>
</protein>
<dbReference type="Proteomes" id="UP001501523">
    <property type="component" value="Unassembled WGS sequence"/>
</dbReference>
<reference evidence="1 2" key="1">
    <citation type="journal article" date="2019" name="Int. J. Syst. Evol. Microbiol.">
        <title>The Global Catalogue of Microorganisms (GCM) 10K type strain sequencing project: providing services to taxonomists for standard genome sequencing and annotation.</title>
        <authorList>
            <consortium name="The Broad Institute Genomics Platform"/>
            <consortium name="The Broad Institute Genome Sequencing Center for Infectious Disease"/>
            <person name="Wu L."/>
            <person name="Ma J."/>
        </authorList>
    </citation>
    <scope>NUCLEOTIDE SEQUENCE [LARGE SCALE GENOMIC DNA]</scope>
    <source>
        <strain evidence="1 2">JCM 15421</strain>
    </source>
</reference>
<name>A0ABN1IN91_9GAMM</name>
<dbReference type="InterPro" id="IPR029058">
    <property type="entry name" value="AB_hydrolase_fold"/>
</dbReference>
<keyword evidence="2" id="KW-1185">Reference proteome</keyword>
<evidence type="ECO:0008006" key="3">
    <source>
        <dbReference type="Google" id="ProtNLM"/>
    </source>
</evidence>
<dbReference type="SUPFAM" id="SSF53474">
    <property type="entry name" value="alpha/beta-Hydrolases"/>
    <property type="match status" value="1"/>
</dbReference>
<evidence type="ECO:0000313" key="1">
    <source>
        <dbReference type="EMBL" id="GAA0717891.1"/>
    </source>
</evidence>
<accession>A0ABN1IN91</accession>
<evidence type="ECO:0000313" key="2">
    <source>
        <dbReference type="Proteomes" id="UP001501523"/>
    </source>
</evidence>
<gene>
    <name evidence="1" type="ORF">GCM10009105_25300</name>
</gene>